<feature type="domain" description="ABC transmembrane type-2" evidence="7">
    <location>
        <begin position="32"/>
        <end position="257"/>
    </location>
</feature>
<keyword evidence="6" id="KW-0813">Transport</keyword>
<organism evidence="8 9">
    <name type="scientific">Nocardioides mesophilus</name>
    <dbReference type="NCBI Taxonomy" id="433659"/>
    <lineage>
        <taxon>Bacteria</taxon>
        <taxon>Bacillati</taxon>
        <taxon>Actinomycetota</taxon>
        <taxon>Actinomycetes</taxon>
        <taxon>Propionibacteriales</taxon>
        <taxon>Nocardioidaceae</taxon>
        <taxon>Nocardioides</taxon>
    </lineage>
</organism>
<feature type="transmembrane region" description="Helical" evidence="6">
    <location>
        <begin position="232"/>
        <end position="254"/>
    </location>
</feature>
<comment type="subcellular location">
    <subcellularLocation>
        <location evidence="6">Cell membrane</location>
        <topology evidence="6">Multi-pass membrane protein</topology>
    </subcellularLocation>
    <subcellularLocation>
        <location evidence="1">Membrane</location>
        <topology evidence="1">Multi-pass membrane protein</topology>
    </subcellularLocation>
</comment>
<keyword evidence="9" id="KW-1185">Reference proteome</keyword>
<evidence type="ECO:0000256" key="3">
    <source>
        <dbReference type="ARBA" id="ARBA00022989"/>
    </source>
</evidence>
<feature type="transmembrane region" description="Helical" evidence="6">
    <location>
        <begin position="177"/>
        <end position="197"/>
    </location>
</feature>
<dbReference type="GO" id="GO:0043190">
    <property type="term" value="C:ATP-binding cassette (ABC) transporter complex"/>
    <property type="evidence" value="ECO:0007669"/>
    <property type="project" value="InterPro"/>
</dbReference>
<evidence type="ECO:0000256" key="5">
    <source>
        <dbReference type="ARBA" id="ARBA00023251"/>
    </source>
</evidence>
<evidence type="ECO:0000256" key="2">
    <source>
        <dbReference type="ARBA" id="ARBA00022692"/>
    </source>
</evidence>
<dbReference type="AlphaFoldDB" id="A0A7G9RCZ1"/>
<dbReference type="EMBL" id="CP060713">
    <property type="protein sequence ID" value="QNN53466.1"/>
    <property type="molecule type" value="Genomic_DNA"/>
</dbReference>
<keyword evidence="2 6" id="KW-0812">Transmembrane</keyword>
<gene>
    <name evidence="8" type="ORF">H9L09_03185</name>
</gene>
<dbReference type="PIRSF" id="PIRSF006648">
    <property type="entry name" value="DrrB"/>
    <property type="match status" value="1"/>
</dbReference>
<feature type="transmembrane region" description="Helical" evidence="6">
    <location>
        <begin position="38"/>
        <end position="55"/>
    </location>
</feature>
<dbReference type="InterPro" id="IPR000412">
    <property type="entry name" value="ABC_2_transport"/>
</dbReference>
<evidence type="ECO:0000259" key="7">
    <source>
        <dbReference type="PROSITE" id="PS51012"/>
    </source>
</evidence>
<dbReference type="InterPro" id="IPR013525">
    <property type="entry name" value="ABC2_TM"/>
</dbReference>
<name>A0A7G9RCZ1_9ACTN</name>
<proteinExistence type="inferred from homology"/>
<dbReference type="KEGG" id="nmes:H9L09_03185"/>
<dbReference type="GO" id="GO:0140359">
    <property type="term" value="F:ABC-type transporter activity"/>
    <property type="evidence" value="ECO:0007669"/>
    <property type="project" value="InterPro"/>
</dbReference>
<dbReference type="Proteomes" id="UP000515947">
    <property type="component" value="Chromosome"/>
</dbReference>
<feature type="transmembrane region" description="Helical" evidence="6">
    <location>
        <begin position="117"/>
        <end position="135"/>
    </location>
</feature>
<dbReference type="InterPro" id="IPR051784">
    <property type="entry name" value="Nod_factor_ABC_transporter"/>
</dbReference>
<sequence>MSTPTARRASNALDVVVAFFRLDAIDELSYPMSMMFRFLAPLMSVIVYFFQADFLGRPDSYGATLVGISLAVSLQLALTGCGNRLQQLQERGNLEPVLVEPVSWWVIPVTMNMWQTLAGVVTMCLMLGTGVLLGADLQVSGLLPFLLILALGLIACNAVGILSASLIVLAKRSQAILGLYGLAASLLGGALFSIEVLPEWLRALSYLVPHAYVISAARDVLVPGGAGAGMPLGVAVTGLVIFDLIVFPLALYAFTKALEYSRTMGLLGGY</sequence>
<feature type="transmembrane region" description="Helical" evidence="6">
    <location>
        <begin position="61"/>
        <end position="81"/>
    </location>
</feature>
<keyword evidence="4 6" id="KW-0472">Membrane</keyword>
<accession>A0A7G9RCZ1</accession>
<keyword evidence="3 6" id="KW-1133">Transmembrane helix</keyword>
<evidence type="ECO:0000313" key="8">
    <source>
        <dbReference type="EMBL" id="QNN53466.1"/>
    </source>
</evidence>
<evidence type="ECO:0000256" key="1">
    <source>
        <dbReference type="ARBA" id="ARBA00004141"/>
    </source>
</evidence>
<dbReference type="Pfam" id="PF01061">
    <property type="entry name" value="ABC2_membrane"/>
    <property type="match status" value="1"/>
</dbReference>
<dbReference type="PROSITE" id="PS51012">
    <property type="entry name" value="ABC_TM2"/>
    <property type="match status" value="1"/>
</dbReference>
<dbReference type="GO" id="GO:0046677">
    <property type="term" value="P:response to antibiotic"/>
    <property type="evidence" value="ECO:0007669"/>
    <property type="project" value="UniProtKB-KW"/>
</dbReference>
<dbReference type="InterPro" id="IPR047817">
    <property type="entry name" value="ABC2_TM_bact-type"/>
</dbReference>
<protein>
    <recommendedName>
        <fullName evidence="6">Transport permease protein</fullName>
    </recommendedName>
</protein>
<comment type="similarity">
    <text evidence="6">Belongs to the ABC-2 integral membrane protein family.</text>
</comment>
<dbReference type="PANTHER" id="PTHR43229">
    <property type="entry name" value="NODULATION PROTEIN J"/>
    <property type="match status" value="1"/>
</dbReference>
<feature type="transmembrane region" description="Helical" evidence="6">
    <location>
        <begin position="141"/>
        <end position="170"/>
    </location>
</feature>
<keyword evidence="5" id="KW-0046">Antibiotic resistance</keyword>
<reference evidence="8 9" key="1">
    <citation type="submission" date="2020-08" db="EMBL/GenBank/DDBJ databases">
        <title>Genome sequence of Nocardioides mesophilus KACC 16243T.</title>
        <authorList>
            <person name="Hyun D.-W."/>
            <person name="Bae J.-W."/>
        </authorList>
    </citation>
    <scope>NUCLEOTIDE SEQUENCE [LARGE SCALE GENOMIC DNA]</scope>
    <source>
        <strain evidence="8 9">KACC 16243</strain>
    </source>
</reference>
<evidence type="ECO:0000256" key="6">
    <source>
        <dbReference type="RuleBase" id="RU361157"/>
    </source>
</evidence>
<dbReference type="RefSeq" id="WP_187579308.1">
    <property type="nucleotide sequence ID" value="NZ_CP060713.1"/>
</dbReference>
<evidence type="ECO:0000256" key="4">
    <source>
        <dbReference type="ARBA" id="ARBA00023136"/>
    </source>
</evidence>
<evidence type="ECO:0000313" key="9">
    <source>
        <dbReference type="Proteomes" id="UP000515947"/>
    </source>
</evidence>
<dbReference type="PANTHER" id="PTHR43229:SF6">
    <property type="entry name" value="ABC-TYPE MULTIDRUG TRANSPORT SYSTEM, PERMEASE COMPONENT"/>
    <property type="match status" value="1"/>
</dbReference>
<keyword evidence="6" id="KW-1003">Cell membrane</keyword>